<dbReference type="STRING" id="1184151.AW736_21745"/>
<evidence type="ECO:0000259" key="6">
    <source>
        <dbReference type="PROSITE" id="PS51686"/>
    </source>
</evidence>
<dbReference type="GO" id="GO:0008173">
    <property type="term" value="F:RNA methyltransferase activity"/>
    <property type="evidence" value="ECO:0007669"/>
    <property type="project" value="InterPro"/>
</dbReference>
<dbReference type="Gene3D" id="3.40.50.150">
    <property type="entry name" value="Vaccinia Virus protein VP39"/>
    <property type="match status" value="1"/>
</dbReference>
<dbReference type="PANTHER" id="PTHR22807">
    <property type="entry name" value="NOP2 YEAST -RELATED NOL1/NOP2/FMU SUN DOMAIN-CONTAINING"/>
    <property type="match status" value="1"/>
</dbReference>
<dbReference type="GO" id="GO:0001510">
    <property type="term" value="P:RNA methylation"/>
    <property type="evidence" value="ECO:0007669"/>
    <property type="project" value="InterPro"/>
</dbReference>
<gene>
    <name evidence="7" type="ORF">AW736_21745</name>
</gene>
<dbReference type="PANTHER" id="PTHR22807:SF53">
    <property type="entry name" value="RIBOSOMAL RNA SMALL SUBUNIT METHYLTRANSFERASE B-RELATED"/>
    <property type="match status" value="1"/>
</dbReference>
<feature type="binding site" evidence="5">
    <location>
        <position position="236"/>
    </location>
    <ligand>
        <name>S-adenosyl-L-methionine</name>
        <dbReference type="ChEBI" id="CHEBI:59789"/>
    </ligand>
</feature>
<feature type="domain" description="SAM-dependent MTase RsmB/NOP-type" evidence="6">
    <location>
        <begin position="109"/>
        <end position="388"/>
    </location>
</feature>
<dbReference type="OrthoDB" id="9810297at2"/>
<feature type="active site" description="Nucleophile" evidence="5">
    <location>
        <position position="333"/>
    </location>
</feature>
<keyword evidence="3 5" id="KW-0949">S-adenosyl-L-methionine</keyword>
<dbReference type="AlphaFoldDB" id="A0A178ICH1"/>
<dbReference type="SUPFAM" id="SSF53335">
    <property type="entry name" value="S-adenosyl-L-methionine-dependent methyltransferases"/>
    <property type="match status" value="1"/>
</dbReference>
<feature type="binding site" evidence="5">
    <location>
        <position position="280"/>
    </location>
    <ligand>
        <name>S-adenosyl-L-methionine</name>
        <dbReference type="ChEBI" id="CHEBI:59789"/>
    </ligand>
</feature>
<dbReference type="PROSITE" id="PS51686">
    <property type="entry name" value="SAM_MT_RSMB_NOP"/>
    <property type="match status" value="1"/>
</dbReference>
<keyword evidence="1 5" id="KW-0489">Methyltransferase</keyword>
<evidence type="ECO:0000256" key="5">
    <source>
        <dbReference type="PROSITE-ProRule" id="PRU01023"/>
    </source>
</evidence>
<keyword evidence="2 5" id="KW-0808">Transferase</keyword>
<evidence type="ECO:0000313" key="8">
    <source>
        <dbReference type="Proteomes" id="UP000078486"/>
    </source>
</evidence>
<name>A0A178ICH1_9BACT</name>
<evidence type="ECO:0000256" key="2">
    <source>
        <dbReference type="ARBA" id="ARBA00022679"/>
    </source>
</evidence>
<dbReference type="InterPro" id="IPR023267">
    <property type="entry name" value="RCMT"/>
</dbReference>
<keyword evidence="4 5" id="KW-0694">RNA-binding</keyword>
<evidence type="ECO:0000256" key="1">
    <source>
        <dbReference type="ARBA" id="ARBA00022603"/>
    </source>
</evidence>
<feature type="binding site" evidence="5">
    <location>
        <position position="263"/>
    </location>
    <ligand>
        <name>S-adenosyl-L-methionine</name>
        <dbReference type="ChEBI" id="CHEBI:59789"/>
    </ligand>
</feature>
<dbReference type="InterPro" id="IPR001678">
    <property type="entry name" value="MeTrfase_RsmB-F_NOP2_dom"/>
</dbReference>
<evidence type="ECO:0000256" key="3">
    <source>
        <dbReference type="ARBA" id="ARBA00022691"/>
    </source>
</evidence>
<dbReference type="InterPro" id="IPR049560">
    <property type="entry name" value="MeTrfase_RsmB-F_NOP2_cat"/>
</dbReference>
<accession>A0A178ICH1</accession>
<dbReference type="EMBL" id="LRRQ01000164">
    <property type="protein sequence ID" value="OAM87690.1"/>
    <property type="molecule type" value="Genomic_DNA"/>
</dbReference>
<proteinExistence type="inferred from homology"/>
<dbReference type="Proteomes" id="UP000078486">
    <property type="component" value="Unassembled WGS sequence"/>
</dbReference>
<comment type="caution">
    <text evidence="5">Lacks conserved residue(s) required for the propagation of feature annotation.</text>
</comment>
<reference evidence="7 8" key="1">
    <citation type="submission" date="2016-01" db="EMBL/GenBank/DDBJ databases">
        <title>High potential of lignocellulose degradation of a new Verrucomicrobia species.</title>
        <authorList>
            <person name="Wang Y."/>
            <person name="Shi Y."/>
            <person name="Qiu Z."/>
            <person name="Liu S."/>
            <person name="Yang H."/>
        </authorList>
    </citation>
    <scope>NUCLEOTIDE SEQUENCE [LARGE SCALE GENOMIC DNA]</scope>
    <source>
        <strain evidence="7 8">TSB47</strain>
    </source>
</reference>
<sequence>MDTTTLNHTARVLGTLTRELPADAALRRYLADARRLGPAEKRAVSHAFFAYFRWLEWLDHRESAQKQVGQAMHLHERFAHDPASVKPEALAARAVPAWARDEVAFPLETLRQLQRDPVLWLRARPGQASQLAADLGHCTLAAEHLASLVSGDSPAAHFAFPVPSAALLYTGGQDLFRTPQFHNGLFEIQDLASQLVGLACAPRPGQTWWDACAGEGGKALHLADLMDNKGLLWASDRSHRRLQLLRRRAARAKIYNYRGEHWDGSAKLPTKTKFDGVLVDAPCSGLGTWQRNPHARWTTTPRDVAELAVIQKNLLNHVAPNVKAGGRLLYAVCTLTRSETIAVANAFTDAHPEFEPAPVFAESGEHRLTLWPHALNANGMFIAAWRRK</sequence>
<organism evidence="7 8">
    <name type="scientific">Termitidicoccus mucosus</name>
    <dbReference type="NCBI Taxonomy" id="1184151"/>
    <lineage>
        <taxon>Bacteria</taxon>
        <taxon>Pseudomonadati</taxon>
        <taxon>Verrucomicrobiota</taxon>
        <taxon>Opitutia</taxon>
        <taxon>Opitutales</taxon>
        <taxon>Opitutaceae</taxon>
        <taxon>Termitidicoccus</taxon>
    </lineage>
</organism>
<dbReference type="Pfam" id="PF01189">
    <property type="entry name" value="Methyltr_RsmB-F"/>
    <property type="match status" value="1"/>
</dbReference>
<dbReference type="RefSeq" id="WP_068772417.1">
    <property type="nucleotide sequence ID" value="NZ_CP109796.1"/>
</dbReference>
<dbReference type="InterPro" id="IPR029063">
    <property type="entry name" value="SAM-dependent_MTases_sf"/>
</dbReference>
<comment type="caution">
    <text evidence="7">The sequence shown here is derived from an EMBL/GenBank/DDBJ whole genome shotgun (WGS) entry which is preliminary data.</text>
</comment>
<comment type="similarity">
    <text evidence="5">Belongs to the class I-like SAM-binding methyltransferase superfamily. RsmB/NOP family.</text>
</comment>
<dbReference type="PRINTS" id="PR02008">
    <property type="entry name" value="RCMTFAMILY"/>
</dbReference>
<dbReference type="GO" id="GO:0003723">
    <property type="term" value="F:RNA binding"/>
    <property type="evidence" value="ECO:0007669"/>
    <property type="project" value="UniProtKB-UniRule"/>
</dbReference>
<evidence type="ECO:0000313" key="7">
    <source>
        <dbReference type="EMBL" id="OAM87690.1"/>
    </source>
</evidence>
<evidence type="ECO:0000256" key="4">
    <source>
        <dbReference type="ARBA" id="ARBA00022884"/>
    </source>
</evidence>
<protein>
    <submittedName>
        <fullName evidence="7">RNA methyltransferase</fullName>
    </submittedName>
</protein>
<keyword evidence="8" id="KW-1185">Reference proteome</keyword>